<accession>A0ABZ1B8M7</accession>
<dbReference type="EMBL" id="CP141261">
    <property type="protein sequence ID" value="WRL67168.1"/>
    <property type="molecule type" value="Genomic_DNA"/>
</dbReference>
<gene>
    <name evidence="2" type="ORF">U6N30_26175</name>
</gene>
<sequence>MLGYQAVPLGYGDEVVVPPGYTAVPFLPWGTPFLGDHPRFVPGSPDAGVPDGNTAADQAQQIGMHHDGMHYFPLGDRDKGSRRGLLVVNHEYTDEFYLHTGAYVEDYTEVARGSYTPEMVLKSQNAHGVAVVEVKRAGRNWKIERSGLNRRITANTEMAVAGPAAGNQLLRTAAAPTAAARWAPSTTAPTESPRGTPT</sequence>
<evidence type="ECO:0000313" key="3">
    <source>
        <dbReference type="Proteomes" id="UP001324287"/>
    </source>
</evidence>
<evidence type="ECO:0000256" key="1">
    <source>
        <dbReference type="SAM" id="MobiDB-lite"/>
    </source>
</evidence>
<feature type="compositionally biased region" description="Low complexity" evidence="1">
    <location>
        <begin position="175"/>
        <end position="190"/>
    </location>
</feature>
<organism evidence="2 3">
    <name type="scientific">Blastococcus brunescens</name>
    <dbReference type="NCBI Taxonomy" id="1564165"/>
    <lineage>
        <taxon>Bacteria</taxon>
        <taxon>Bacillati</taxon>
        <taxon>Actinomycetota</taxon>
        <taxon>Actinomycetes</taxon>
        <taxon>Geodermatophilales</taxon>
        <taxon>Geodermatophilaceae</taxon>
        <taxon>Blastococcus</taxon>
    </lineage>
</organism>
<evidence type="ECO:0000313" key="2">
    <source>
        <dbReference type="EMBL" id="WRL67168.1"/>
    </source>
</evidence>
<reference evidence="2 3" key="1">
    <citation type="submission" date="2023-12" db="EMBL/GenBank/DDBJ databases">
        <title>Blastococcus brunescens sp. nov., an actonobacterium isolated from sandstone collected in sahara desert.</title>
        <authorList>
            <person name="Gtari M."/>
            <person name="Ghodhbane F."/>
        </authorList>
    </citation>
    <scope>NUCLEOTIDE SEQUENCE [LARGE SCALE GENOMIC DNA]</scope>
    <source>
        <strain evidence="2 3">BMG 8361</strain>
    </source>
</reference>
<proteinExistence type="predicted"/>
<dbReference type="InterPro" id="IPR008557">
    <property type="entry name" value="PhoX"/>
</dbReference>
<dbReference type="PANTHER" id="PTHR35399">
    <property type="entry name" value="SLR8030 PROTEIN"/>
    <property type="match status" value="1"/>
</dbReference>
<dbReference type="Proteomes" id="UP001324287">
    <property type="component" value="Chromosome"/>
</dbReference>
<dbReference type="Pfam" id="PF05787">
    <property type="entry name" value="PhoX"/>
    <property type="match status" value="1"/>
</dbReference>
<dbReference type="PANTHER" id="PTHR35399:SF2">
    <property type="entry name" value="DUF839 DOMAIN-CONTAINING PROTEIN"/>
    <property type="match status" value="1"/>
</dbReference>
<keyword evidence="3" id="KW-1185">Reference proteome</keyword>
<protein>
    <submittedName>
        <fullName evidence="2">Alkaline phosphatase PhoX</fullName>
    </submittedName>
</protein>
<feature type="region of interest" description="Disordered" evidence="1">
    <location>
        <begin position="175"/>
        <end position="198"/>
    </location>
</feature>
<name>A0ABZ1B8M7_9ACTN</name>